<dbReference type="CDD" id="cd13132">
    <property type="entry name" value="MATE_eukaryotic"/>
    <property type="match status" value="1"/>
</dbReference>
<evidence type="ECO:0000256" key="6">
    <source>
        <dbReference type="SAM" id="MobiDB-lite"/>
    </source>
</evidence>
<keyword evidence="9" id="KW-1185">Reference proteome</keyword>
<reference evidence="8 9" key="1">
    <citation type="submission" date="2019-09" db="EMBL/GenBank/DDBJ databases">
        <authorList>
            <person name="Brejova B."/>
        </authorList>
    </citation>
    <scope>NUCLEOTIDE SEQUENCE [LARGE SCALE GENOMIC DNA]</scope>
</reference>
<keyword evidence="4 7" id="KW-1133">Transmembrane helix</keyword>
<feature type="region of interest" description="Disordered" evidence="6">
    <location>
        <begin position="87"/>
        <end position="112"/>
    </location>
</feature>
<proteinExistence type="inferred from homology"/>
<comment type="subcellular location">
    <subcellularLocation>
        <location evidence="1">Membrane</location>
        <topology evidence="1">Multi-pass membrane protein</topology>
    </subcellularLocation>
</comment>
<dbReference type="AlphaFoldDB" id="A0A5E8B571"/>
<name>A0A5E8B571_9ASCO</name>
<evidence type="ECO:0000256" key="7">
    <source>
        <dbReference type="SAM" id="Phobius"/>
    </source>
</evidence>
<dbReference type="GO" id="GO:0015297">
    <property type="term" value="F:antiporter activity"/>
    <property type="evidence" value="ECO:0007669"/>
    <property type="project" value="InterPro"/>
</dbReference>
<feature type="transmembrane region" description="Helical" evidence="7">
    <location>
        <begin position="346"/>
        <end position="372"/>
    </location>
</feature>
<evidence type="ECO:0000313" key="8">
    <source>
        <dbReference type="EMBL" id="VVT46455.1"/>
    </source>
</evidence>
<feature type="transmembrane region" description="Helical" evidence="7">
    <location>
        <begin position="285"/>
        <end position="306"/>
    </location>
</feature>
<dbReference type="RefSeq" id="XP_031851836.1">
    <property type="nucleotide sequence ID" value="XM_031995945.1"/>
</dbReference>
<dbReference type="InterPro" id="IPR045069">
    <property type="entry name" value="MATE_euk"/>
</dbReference>
<evidence type="ECO:0008006" key="10">
    <source>
        <dbReference type="Google" id="ProtNLM"/>
    </source>
</evidence>
<feature type="transmembrane region" description="Helical" evidence="7">
    <location>
        <begin position="547"/>
        <end position="567"/>
    </location>
</feature>
<evidence type="ECO:0000256" key="5">
    <source>
        <dbReference type="ARBA" id="ARBA00023136"/>
    </source>
</evidence>
<dbReference type="PANTHER" id="PTHR11206">
    <property type="entry name" value="MULTIDRUG RESISTANCE PROTEIN"/>
    <property type="match status" value="1"/>
</dbReference>
<feature type="transmembrane region" description="Helical" evidence="7">
    <location>
        <begin position="573"/>
        <end position="593"/>
    </location>
</feature>
<accession>A0A5E8B571</accession>
<keyword evidence="3 7" id="KW-0812">Transmembrane</keyword>
<dbReference type="GO" id="GO:0042910">
    <property type="term" value="F:xenobiotic transmembrane transporter activity"/>
    <property type="evidence" value="ECO:0007669"/>
    <property type="project" value="InterPro"/>
</dbReference>
<dbReference type="InterPro" id="IPR002528">
    <property type="entry name" value="MATE_fam"/>
</dbReference>
<dbReference type="GO" id="GO:0016020">
    <property type="term" value="C:membrane"/>
    <property type="evidence" value="ECO:0007669"/>
    <property type="project" value="UniProtKB-SubCell"/>
</dbReference>
<dbReference type="NCBIfam" id="TIGR00797">
    <property type="entry name" value="matE"/>
    <property type="match status" value="1"/>
</dbReference>
<comment type="similarity">
    <text evidence="2">Belongs to the multi antimicrobial extrusion (MATE) (TC 2.A.66.1) family.</text>
</comment>
<feature type="compositionally biased region" description="Polar residues" evidence="6">
    <location>
        <begin position="87"/>
        <end position="100"/>
    </location>
</feature>
<evidence type="ECO:0000256" key="1">
    <source>
        <dbReference type="ARBA" id="ARBA00004141"/>
    </source>
</evidence>
<feature type="transmembrane region" description="Helical" evidence="7">
    <location>
        <begin position="514"/>
        <end position="535"/>
    </location>
</feature>
<dbReference type="GeneID" id="43580045"/>
<feature type="transmembrane region" description="Helical" evidence="7">
    <location>
        <begin position="259"/>
        <end position="279"/>
    </location>
</feature>
<dbReference type="Pfam" id="PF01554">
    <property type="entry name" value="MatE"/>
    <property type="match status" value="2"/>
</dbReference>
<evidence type="ECO:0000256" key="2">
    <source>
        <dbReference type="ARBA" id="ARBA00010199"/>
    </source>
</evidence>
<dbReference type="Proteomes" id="UP000398389">
    <property type="component" value="Unassembled WGS sequence"/>
</dbReference>
<keyword evidence="5 7" id="KW-0472">Membrane</keyword>
<feature type="transmembrane region" description="Helical" evidence="7">
    <location>
        <begin position="429"/>
        <end position="452"/>
    </location>
</feature>
<gene>
    <name evidence="8" type="ORF">SAPINGB_P001222</name>
</gene>
<dbReference type="GO" id="GO:1990961">
    <property type="term" value="P:xenobiotic detoxification by transmembrane export across the plasma membrane"/>
    <property type="evidence" value="ECO:0007669"/>
    <property type="project" value="InterPro"/>
</dbReference>
<sequence>MPSIPIASSRRPSEVLYSHHAFSQSPTSGNIVYGSVGRSAFADALSLSPAFSNTDSGTSPHRPFILSQRQAQILANEEADLLNQQSQNFFGTSPTSSNATLAPGAANAPGGSRNPSIVSYGALDQAFTNMTNDQDELEATLTRVATINKAWDEAVEKGQANTSYSNEIKYLLKSSGPLIVTFILQNSLTVASIFTVGHLGKSELAAVSLASMTANITGFALIQGLSTCLDTLCAQAYGAGNYELVGEYFQKCSIMIASWFAPFAILWVYSEPLFALIVAHDDPSLAPLAASYLRVVLVGVPGFIAFECGKRFVQAQGIYTASTYVLFICAPINIYLNYYLVWSPVIGVGFVGAALAVAITQWLMAILLFLYVRFVDGMRCWNGFSLNVFTNWGPMMKLAIPGVIMIEAEFFAFEILTFCASILGTTPLAAQSILITTCSFLYQIPFAVSIVASNRIANFIGASVSDNAKIAKNVVIVFGILIGIFDGTILYVFRHTIASAFSDDPEVTALFLHTIIPFMCSTFVDAPGAILGGVLRGFGRQAIGGYLNLFFYYVVALPLGMILAFKFELSLSGFWLGIFIALLSINICQFFYVQKVDWKALVQEAEERQGVEEITP</sequence>
<dbReference type="EMBL" id="CABVLU010000001">
    <property type="protein sequence ID" value="VVT46455.1"/>
    <property type="molecule type" value="Genomic_DNA"/>
</dbReference>
<evidence type="ECO:0000313" key="9">
    <source>
        <dbReference type="Proteomes" id="UP000398389"/>
    </source>
</evidence>
<organism evidence="8 9">
    <name type="scientific">Magnusiomyces paraingens</name>
    <dbReference type="NCBI Taxonomy" id="2606893"/>
    <lineage>
        <taxon>Eukaryota</taxon>
        <taxon>Fungi</taxon>
        <taxon>Dikarya</taxon>
        <taxon>Ascomycota</taxon>
        <taxon>Saccharomycotina</taxon>
        <taxon>Dipodascomycetes</taxon>
        <taxon>Dipodascales</taxon>
        <taxon>Dipodascaceae</taxon>
        <taxon>Magnusiomyces</taxon>
    </lineage>
</organism>
<feature type="transmembrane region" description="Helical" evidence="7">
    <location>
        <begin position="318"/>
        <end position="340"/>
    </location>
</feature>
<dbReference type="OrthoDB" id="2126698at2759"/>
<protein>
    <recommendedName>
        <fullName evidence="10">MATE efflux family protein</fullName>
    </recommendedName>
</protein>
<feature type="transmembrane region" description="Helical" evidence="7">
    <location>
        <begin position="473"/>
        <end position="494"/>
    </location>
</feature>
<evidence type="ECO:0000256" key="4">
    <source>
        <dbReference type="ARBA" id="ARBA00022989"/>
    </source>
</evidence>
<evidence type="ECO:0000256" key="3">
    <source>
        <dbReference type="ARBA" id="ARBA00022692"/>
    </source>
</evidence>